<evidence type="ECO:0000313" key="4">
    <source>
        <dbReference type="EMBL" id="HIU99612.1"/>
    </source>
</evidence>
<dbReference type="Proteomes" id="UP000886891">
    <property type="component" value="Unassembled WGS sequence"/>
</dbReference>
<dbReference type="Pfam" id="PF13416">
    <property type="entry name" value="SBP_bac_8"/>
    <property type="match status" value="1"/>
</dbReference>
<reference evidence="4" key="2">
    <citation type="journal article" date="2021" name="PeerJ">
        <title>Extensive microbial diversity within the chicken gut microbiome revealed by metagenomics and culture.</title>
        <authorList>
            <person name="Gilroy R."/>
            <person name="Ravi A."/>
            <person name="Getino M."/>
            <person name="Pursley I."/>
            <person name="Horton D.L."/>
            <person name="Alikhan N.F."/>
            <person name="Baker D."/>
            <person name="Gharbi K."/>
            <person name="Hall N."/>
            <person name="Watson M."/>
            <person name="Adriaenssens E.M."/>
            <person name="Foster-Nyarko E."/>
            <person name="Jarju S."/>
            <person name="Secka A."/>
            <person name="Antonio M."/>
            <person name="Oren A."/>
            <person name="Chaudhuri R.R."/>
            <person name="La Ragione R."/>
            <person name="Hildebrand F."/>
            <person name="Pallen M.J."/>
        </authorList>
    </citation>
    <scope>NUCLEOTIDE SEQUENCE</scope>
    <source>
        <strain evidence="4">23406</strain>
    </source>
</reference>
<comment type="caution">
    <text evidence="4">The sequence shown here is derived from an EMBL/GenBank/DDBJ whole genome shotgun (WGS) entry which is preliminary data.</text>
</comment>
<dbReference type="PANTHER" id="PTHR30222:SF17">
    <property type="entry name" value="SPERMIDINE_PUTRESCINE-BINDING PERIPLASMIC PROTEIN"/>
    <property type="match status" value="1"/>
</dbReference>
<proteinExistence type="predicted"/>
<keyword evidence="1 3" id="KW-0732">Signal</keyword>
<keyword evidence="2" id="KW-0472">Membrane</keyword>
<evidence type="ECO:0000256" key="2">
    <source>
        <dbReference type="SAM" id="Phobius"/>
    </source>
</evidence>
<evidence type="ECO:0000256" key="3">
    <source>
        <dbReference type="SAM" id="SignalP"/>
    </source>
</evidence>
<organism evidence="4 5">
    <name type="scientific">Candidatus Stercoripulliclostridium merdipullorum</name>
    <dbReference type="NCBI Taxonomy" id="2840952"/>
    <lineage>
        <taxon>Bacteria</taxon>
        <taxon>Bacillati</taxon>
        <taxon>Bacillota</taxon>
        <taxon>Clostridia</taxon>
        <taxon>Eubacteriales</taxon>
        <taxon>Candidatus Stercoripulliclostridium</taxon>
    </lineage>
</organism>
<dbReference type="Gene3D" id="3.40.190.10">
    <property type="entry name" value="Periplasmic binding protein-like II"/>
    <property type="match status" value="2"/>
</dbReference>
<keyword evidence="2" id="KW-1133">Transmembrane helix</keyword>
<evidence type="ECO:0000313" key="5">
    <source>
        <dbReference type="Proteomes" id="UP000886891"/>
    </source>
</evidence>
<dbReference type="SUPFAM" id="SSF53850">
    <property type="entry name" value="Periplasmic binding protein-like II"/>
    <property type="match status" value="1"/>
</dbReference>
<dbReference type="PANTHER" id="PTHR30222">
    <property type="entry name" value="SPERMIDINE/PUTRESCINE-BINDING PERIPLASMIC PROTEIN"/>
    <property type="match status" value="1"/>
</dbReference>
<dbReference type="EMBL" id="DVOH01000009">
    <property type="protein sequence ID" value="HIU99612.1"/>
    <property type="molecule type" value="Genomic_DNA"/>
</dbReference>
<sequence length="454" mass="50536">MKRLTLALIFVLALTAALFPALSFGAVADAATEVLVVYNWEEYISLRGEEDPDDLEERDLVAGFQRYYKAMTGNSIEVRYTTFDTNETMMETLRGTIDLICPSEYAIQRLKSQDKLMSLTEAQQRSGYTLQNKGNINPVIYDRVEKAGMAIGDYFVPYMWGTLGIMYNADVVTEADLEAGYGILWNAAGNPQLNKNIFLKDSIRDTYVAAVLYLKEQNRLEGTPYEDYTVQELINCTDTTMLSLAENALIEQKAVNKGYGVDNDKVELMKGTAYVDLAWSGDAVYSIDEAEEGVNLDYFVPEVGGNIWFDGWAIPKDNARNLKAALMFIDYLCLPVSAVKNMDFIGYTSAVDASAILADEEAVQLLADYEYDVDEFFADPVRYPDTSSENLGVMQDFGARNSAANAMWENVKAYGGTPWILWVVVGVIAIVGLGLGVAFYFAGHYVPRLKKIKS</sequence>
<evidence type="ECO:0000256" key="1">
    <source>
        <dbReference type="ARBA" id="ARBA00022729"/>
    </source>
</evidence>
<protein>
    <submittedName>
        <fullName evidence="4">Extracellular solute-binding protein</fullName>
    </submittedName>
</protein>
<dbReference type="InterPro" id="IPR006059">
    <property type="entry name" value="SBP"/>
</dbReference>
<gene>
    <name evidence="4" type="ORF">IAB14_00680</name>
</gene>
<feature type="signal peptide" evidence="3">
    <location>
        <begin position="1"/>
        <end position="28"/>
    </location>
</feature>
<accession>A0A9D1NBS6</accession>
<keyword evidence="2" id="KW-0812">Transmembrane</keyword>
<name>A0A9D1NBS6_9FIRM</name>
<feature type="transmembrane region" description="Helical" evidence="2">
    <location>
        <begin position="419"/>
        <end position="443"/>
    </location>
</feature>
<feature type="chain" id="PRO_5038491797" evidence="3">
    <location>
        <begin position="29"/>
        <end position="454"/>
    </location>
</feature>
<reference evidence="4" key="1">
    <citation type="submission" date="2020-10" db="EMBL/GenBank/DDBJ databases">
        <authorList>
            <person name="Gilroy R."/>
        </authorList>
    </citation>
    <scope>NUCLEOTIDE SEQUENCE</scope>
    <source>
        <strain evidence="4">23406</strain>
    </source>
</reference>
<dbReference type="AlphaFoldDB" id="A0A9D1NBS6"/>